<accession>A0A8S0T3Q1</accession>
<proteinExistence type="predicted"/>
<dbReference type="Gramene" id="OE9A045035T1">
    <property type="protein sequence ID" value="OE9A045035C1"/>
    <property type="gene ID" value="OE9A045035"/>
</dbReference>
<organism evidence="1 2">
    <name type="scientific">Olea europaea subsp. europaea</name>
    <dbReference type="NCBI Taxonomy" id="158383"/>
    <lineage>
        <taxon>Eukaryota</taxon>
        <taxon>Viridiplantae</taxon>
        <taxon>Streptophyta</taxon>
        <taxon>Embryophyta</taxon>
        <taxon>Tracheophyta</taxon>
        <taxon>Spermatophyta</taxon>
        <taxon>Magnoliopsida</taxon>
        <taxon>eudicotyledons</taxon>
        <taxon>Gunneridae</taxon>
        <taxon>Pentapetalae</taxon>
        <taxon>asterids</taxon>
        <taxon>lamiids</taxon>
        <taxon>Lamiales</taxon>
        <taxon>Oleaceae</taxon>
        <taxon>Oleeae</taxon>
        <taxon>Olea</taxon>
    </lineage>
</organism>
<dbReference type="EMBL" id="CACTIH010005634">
    <property type="protein sequence ID" value="CAA2999452.1"/>
    <property type="molecule type" value="Genomic_DNA"/>
</dbReference>
<sequence>MMRRGRLYALELESPIYSMRLRVLAALNHMFSSIGRTCFSFAFLCTGNCIFTCIDVLVHLSGLKLLKNGGDFCNSYFSKVGIPASAFEVSSFISNAIVV</sequence>
<keyword evidence="2" id="KW-1185">Reference proteome</keyword>
<evidence type="ECO:0000313" key="1">
    <source>
        <dbReference type="EMBL" id="CAA2999452.1"/>
    </source>
</evidence>
<protein>
    <submittedName>
        <fullName evidence="1">Uncharacterized protein</fullName>
    </submittedName>
</protein>
<dbReference type="Proteomes" id="UP000594638">
    <property type="component" value="Unassembled WGS sequence"/>
</dbReference>
<name>A0A8S0T3Q1_OLEEU</name>
<evidence type="ECO:0000313" key="2">
    <source>
        <dbReference type="Proteomes" id="UP000594638"/>
    </source>
</evidence>
<gene>
    <name evidence="1" type="ORF">OLEA9_A045035</name>
</gene>
<comment type="caution">
    <text evidence="1">The sequence shown here is derived from an EMBL/GenBank/DDBJ whole genome shotgun (WGS) entry which is preliminary data.</text>
</comment>
<reference evidence="1 2" key="1">
    <citation type="submission" date="2019-12" db="EMBL/GenBank/DDBJ databases">
        <authorList>
            <person name="Alioto T."/>
            <person name="Alioto T."/>
            <person name="Gomez Garrido J."/>
        </authorList>
    </citation>
    <scope>NUCLEOTIDE SEQUENCE [LARGE SCALE GENOMIC DNA]</scope>
</reference>
<dbReference type="AlphaFoldDB" id="A0A8S0T3Q1"/>